<dbReference type="EMBL" id="MTKQ01000329">
    <property type="protein sequence ID" value="RWX44349.1"/>
    <property type="molecule type" value="Genomic_DNA"/>
</dbReference>
<sequence>WGVWQRAVSAAKQFTDTSPRQFGAPLYCIAVEENIRQIKKVRQGVDSAPVLIDYFDKINRV</sequence>
<evidence type="ECO:0000313" key="1">
    <source>
        <dbReference type="EMBL" id="RWX44349.1"/>
    </source>
</evidence>
<protein>
    <submittedName>
        <fullName evidence="1">Uncharacterized protein</fullName>
    </submittedName>
</protein>
<proteinExistence type="predicted"/>
<gene>
    <name evidence="1" type="ORF">VT99_13291</name>
</gene>
<dbReference type="AlphaFoldDB" id="A0A444ITV5"/>
<feature type="non-terminal residue" evidence="1">
    <location>
        <position position="1"/>
    </location>
</feature>
<accession>A0A444ITV5</accession>
<name>A0A444ITV5_9BACT</name>
<dbReference type="Proteomes" id="UP000286862">
    <property type="component" value="Unassembled WGS sequence"/>
</dbReference>
<organism evidence="1 2">
    <name type="scientific">Candidatus Electrothrix marina</name>
    <dbReference type="NCBI Taxonomy" id="1859130"/>
    <lineage>
        <taxon>Bacteria</taxon>
        <taxon>Pseudomonadati</taxon>
        <taxon>Thermodesulfobacteriota</taxon>
        <taxon>Desulfobulbia</taxon>
        <taxon>Desulfobulbales</taxon>
        <taxon>Desulfobulbaceae</taxon>
        <taxon>Candidatus Electrothrix</taxon>
    </lineage>
</organism>
<reference evidence="1 2" key="1">
    <citation type="submission" date="2017-01" db="EMBL/GenBank/DDBJ databases">
        <title>The cable genome- insights into the physiology and evolution of filamentous bacteria capable of sulfide oxidation via long distance electron transfer.</title>
        <authorList>
            <person name="Schreiber L."/>
            <person name="Bjerg J.T."/>
            <person name="Boggild A."/>
            <person name="Van De Vossenberg J."/>
            <person name="Meysman F."/>
            <person name="Nielsen L.P."/>
            <person name="Schramm A."/>
            <person name="Kjeldsen K.U."/>
        </authorList>
    </citation>
    <scope>NUCLEOTIDE SEQUENCE [LARGE SCALE GENOMIC DNA]</scope>
    <source>
        <strain evidence="1">A2</strain>
    </source>
</reference>
<comment type="caution">
    <text evidence="1">The sequence shown here is derived from an EMBL/GenBank/DDBJ whole genome shotgun (WGS) entry which is preliminary data.</text>
</comment>
<evidence type="ECO:0000313" key="2">
    <source>
        <dbReference type="Proteomes" id="UP000286862"/>
    </source>
</evidence>